<dbReference type="Gene3D" id="3.30.300.130">
    <property type="entry name" value="Fe-S cluster assembly (FSCA)"/>
    <property type="match status" value="1"/>
</dbReference>
<dbReference type="RefSeq" id="WP_090248477.1">
    <property type="nucleotide sequence ID" value="NZ_FPAS01000002.1"/>
</dbReference>
<dbReference type="STRING" id="477690.SAMN05216474_1778"/>
<dbReference type="GO" id="GO:0051536">
    <property type="term" value="F:iron-sulfur cluster binding"/>
    <property type="evidence" value="ECO:0007669"/>
    <property type="project" value="InterPro"/>
</dbReference>
<evidence type="ECO:0000313" key="3">
    <source>
        <dbReference type="Proteomes" id="UP000236454"/>
    </source>
</evidence>
<sequence length="85" mass="9077">MALNKEEITKKINAALEDLRPFLEADGGDMELVNITDEGVAQVKLLGACSECSMSPMTLKAGLEEAVKKVAPEIIRVEAVDMATA</sequence>
<organism evidence="2 3">
    <name type="scientific">Lishizhenia tianjinensis</name>
    <dbReference type="NCBI Taxonomy" id="477690"/>
    <lineage>
        <taxon>Bacteria</taxon>
        <taxon>Pseudomonadati</taxon>
        <taxon>Bacteroidota</taxon>
        <taxon>Flavobacteriia</taxon>
        <taxon>Flavobacteriales</taxon>
        <taxon>Crocinitomicaceae</taxon>
        <taxon>Lishizhenia</taxon>
    </lineage>
</organism>
<dbReference type="AlphaFoldDB" id="A0A1I7A095"/>
<dbReference type="SUPFAM" id="SSF117916">
    <property type="entry name" value="Fe-S cluster assembly (FSCA) domain-like"/>
    <property type="match status" value="1"/>
</dbReference>
<dbReference type="GO" id="GO:0016226">
    <property type="term" value="P:iron-sulfur cluster assembly"/>
    <property type="evidence" value="ECO:0007669"/>
    <property type="project" value="InterPro"/>
</dbReference>
<keyword evidence="3" id="KW-1185">Reference proteome</keyword>
<dbReference type="Pfam" id="PF01106">
    <property type="entry name" value="NifU"/>
    <property type="match status" value="1"/>
</dbReference>
<reference evidence="2 3" key="1">
    <citation type="submission" date="2016-10" db="EMBL/GenBank/DDBJ databases">
        <authorList>
            <person name="de Groot N.N."/>
        </authorList>
    </citation>
    <scope>NUCLEOTIDE SEQUENCE [LARGE SCALE GENOMIC DNA]</scope>
    <source>
        <strain evidence="2 3">CGMCC 1.7005</strain>
    </source>
</reference>
<evidence type="ECO:0000259" key="1">
    <source>
        <dbReference type="Pfam" id="PF01106"/>
    </source>
</evidence>
<name>A0A1I7A095_9FLAO</name>
<dbReference type="OrthoDB" id="9796965at2"/>
<dbReference type="InterPro" id="IPR001075">
    <property type="entry name" value="NIF_FeS_clus_asmbl_NifU_C"/>
</dbReference>
<dbReference type="EMBL" id="FPAS01000002">
    <property type="protein sequence ID" value="SFT68307.1"/>
    <property type="molecule type" value="Genomic_DNA"/>
</dbReference>
<feature type="domain" description="NIF system FeS cluster assembly NifU C-terminal" evidence="1">
    <location>
        <begin position="12"/>
        <end position="78"/>
    </location>
</feature>
<dbReference type="InterPro" id="IPR034904">
    <property type="entry name" value="FSCA_dom_sf"/>
</dbReference>
<dbReference type="PANTHER" id="PTHR11178">
    <property type="entry name" value="IRON-SULFUR CLUSTER SCAFFOLD PROTEIN NFU-RELATED"/>
    <property type="match status" value="1"/>
</dbReference>
<gene>
    <name evidence="2" type="ORF">SAMN05216474_1778</name>
</gene>
<dbReference type="GO" id="GO:0005506">
    <property type="term" value="F:iron ion binding"/>
    <property type="evidence" value="ECO:0007669"/>
    <property type="project" value="InterPro"/>
</dbReference>
<evidence type="ECO:0000313" key="2">
    <source>
        <dbReference type="EMBL" id="SFT68307.1"/>
    </source>
</evidence>
<accession>A0A1I7A095</accession>
<proteinExistence type="predicted"/>
<dbReference type="Proteomes" id="UP000236454">
    <property type="component" value="Unassembled WGS sequence"/>
</dbReference>
<protein>
    <submittedName>
        <fullName evidence="2">Fe-S cluster biogenesis protein NfuA, 4Fe-4S-binding domain</fullName>
    </submittedName>
</protein>